<organism evidence="1 2">
    <name type="scientific">Natronobacterium gregoryi</name>
    <dbReference type="NCBI Taxonomy" id="44930"/>
    <lineage>
        <taxon>Archaea</taxon>
        <taxon>Methanobacteriati</taxon>
        <taxon>Methanobacteriota</taxon>
        <taxon>Stenosarchaea group</taxon>
        <taxon>Halobacteria</taxon>
        <taxon>Halobacteriales</taxon>
        <taxon>Natrialbaceae</taxon>
        <taxon>Natronobacterium</taxon>
    </lineage>
</organism>
<evidence type="ECO:0000313" key="1">
    <source>
        <dbReference type="EMBL" id="SFJ18108.1"/>
    </source>
</evidence>
<dbReference type="EMBL" id="FORO01000016">
    <property type="protein sequence ID" value="SFJ18108.1"/>
    <property type="molecule type" value="Genomic_DNA"/>
</dbReference>
<name>A0A1I3P982_9EURY</name>
<dbReference type="AlphaFoldDB" id="A0A1I3P982"/>
<evidence type="ECO:0000313" key="2">
    <source>
        <dbReference type="Proteomes" id="UP000182829"/>
    </source>
</evidence>
<protein>
    <submittedName>
        <fullName evidence="1">Uncharacterized protein</fullName>
    </submittedName>
</protein>
<proteinExistence type="predicted"/>
<sequence>MFPVVTGHGTRLGHNSKVPAEINELYMKSGKRPQARRSVALAWSDARARNRCQDKTLAVILADRGTGEHYVLPAKAPTNRQFDSDLPSLQVFQFCCHIYRKPDK</sequence>
<reference evidence="1 2" key="1">
    <citation type="submission" date="2016-10" db="EMBL/GenBank/DDBJ databases">
        <authorList>
            <person name="de Groot N.N."/>
        </authorList>
    </citation>
    <scope>NUCLEOTIDE SEQUENCE [LARGE SCALE GENOMIC DNA]</scope>
    <source>
        <strain evidence="1 2">SP2</strain>
    </source>
</reference>
<gene>
    <name evidence="1" type="ORF">SAMN05443661_11683</name>
</gene>
<dbReference type="Proteomes" id="UP000182829">
    <property type="component" value="Unassembled WGS sequence"/>
</dbReference>
<accession>A0A1I3P982</accession>